<accession>A0A4P2QUS6</accession>
<organism evidence="2 3">
    <name type="scientific">Sorangium cellulosum</name>
    <name type="common">Polyangium cellulosum</name>
    <dbReference type="NCBI Taxonomy" id="56"/>
    <lineage>
        <taxon>Bacteria</taxon>
        <taxon>Pseudomonadati</taxon>
        <taxon>Myxococcota</taxon>
        <taxon>Polyangia</taxon>
        <taxon>Polyangiales</taxon>
        <taxon>Polyangiaceae</taxon>
        <taxon>Sorangium</taxon>
    </lineage>
</organism>
<protein>
    <submittedName>
        <fullName evidence="2">Uncharacterized protein</fullName>
    </submittedName>
</protein>
<reference evidence="2 3" key="1">
    <citation type="submission" date="2015-09" db="EMBL/GenBank/DDBJ databases">
        <title>Sorangium comparison.</title>
        <authorList>
            <person name="Zaburannyi N."/>
            <person name="Bunk B."/>
            <person name="Overmann J."/>
            <person name="Mueller R."/>
        </authorList>
    </citation>
    <scope>NUCLEOTIDE SEQUENCE [LARGE SCALE GENOMIC DNA]</scope>
    <source>
        <strain evidence="2 3">So ce836</strain>
    </source>
</reference>
<feature type="region of interest" description="Disordered" evidence="1">
    <location>
        <begin position="139"/>
        <end position="199"/>
    </location>
</feature>
<evidence type="ECO:0000313" key="3">
    <source>
        <dbReference type="Proteomes" id="UP000295497"/>
    </source>
</evidence>
<sequence>MSRMNLVEAIRAALERAERGIEARQVEPWLAAEIEKLRRADAPIEITAEALQRFLASTADAGLSRSERLRRLAIELESDDFVDGWAGFRRIYEAAASEGPNDAWVFLSWGISADHSWLWRGQAVEERLHIPCGRGRCDSGLPREAHRAPSRRARGDTATRRLGAISGRARAGRAPRARRRWRWRARSDRAPSRARRTPA</sequence>
<feature type="compositionally biased region" description="Basic and acidic residues" evidence="1">
    <location>
        <begin position="139"/>
        <end position="159"/>
    </location>
</feature>
<feature type="compositionally biased region" description="Low complexity" evidence="1">
    <location>
        <begin position="160"/>
        <end position="169"/>
    </location>
</feature>
<name>A0A4P2QUS6_SORCE</name>
<proteinExistence type="predicted"/>
<dbReference type="Proteomes" id="UP000295497">
    <property type="component" value="Chromosome"/>
</dbReference>
<gene>
    <name evidence="2" type="ORF">SOCE836_059850</name>
</gene>
<dbReference type="EMBL" id="CP012672">
    <property type="protein sequence ID" value="AUX33821.1"/>
    <property type="molecule type" value="Genomic_DNA"/>
</dbReference>
<dbReference type="AlphaFoldDB" id="A0A4P2QUS6"/>
<feature type="compositionally biased region" description="Basic residues" evidence="1">
    <location>
        <begin position="170"/>
        <end position="184"/>
    </location>
</feature>
<evidence type="ECO:0000256" key="1">
    <source>
        <dbReference type="SAM" id="MobiDB-lite"/>
    </source>
</evidence>
<evidence type="ECO:0000313" key="2">
    <source>
        <dbReference type="EMBL" id="AUX33821.1"/>
    </source>
</evidence>